<dbReference type="InterPro" id="IPR032922">
    <property type="entry name" value="SON"/>
</dbReference>
<reference evidence="5 6" key="1">
    <citation type="journal article" date="2024" name="BMC Genomics">
        <title>De novo assembly and annotation of Popillia japonica's genome with initial clues to its potential as an invasive pest.</title>
        <authorList>
            <person name="Cucini C."/>
            <person name="Boschi S."/>
            <person name="Funari R."/>
            <person name="Cardaioli E."/>
            <person name="Iannotti N."/>
            <person name="Marturano G."/>
            <person name="Paoli F."/>
            <person name="Bruttini M."/>
            <person name="Carapelli A."/>
            <person name="Frati F."/>
            <person name="Nardi F."/>
        </authorList>
    </citation>
    <scope>NUCLEOTIDE SEQUENCE [LARGE SCALE GENOMIC DNA]</scope>
    <source>
        <strain evidence="5">DMR45628</strain>
    </source>
</reference>
<dbReference type="PROSITE" id="PS50174">
    <property type="entry name" value="G_PATCH"/>
    <property type="match status" value="1"/>
</dbReference>
<feature type="compositionally biased region" description="Basic residues" evidence="2">
    <location>
        <begin position="187"/>
        <end position="206"/>
    </location>
</feature>
<keyword evidence="6" id="KW-1185">Reference proteome</keyword>
<proteinExistence type="predicted"/>
<dbReference type="PROSITE" id="PS50137">
    <property type="entry name" value="DS_RBD"/>
    <property type="match status" value="1"/>
</dbReference>
<dbReference type="InterPro" id="IPR000467">
    <property type="entry name" value="G_patch_dom"/>
</dbReference>
<dbReference type="AlphaFoldDB" id="A0AAW1HS18"/>
<accession>A0AAW1HS18</accession>
<protein>
    <submittedName>
        <fullName evidence="5">G-patch domain</fullName>
    </submittedName>
</protein>
<dbReference type="PANTHER" id="PTHR46528:SF1">
    <property type="entry name" value="PROTEIN SON"/>
    <property type="match status" value="1"/>
</dbReference>
<dbReference type="SMART" id="SM00358">
    <property type="entry name" value="DSRM"/>
    <property type="match status" value="1"/>
</dbReference>
<feature type="domain" description="DRBM" evidence="3">
    <location>
        <begin position="693"/>
        <end position="763"/>
    </location>
</feature>
<feature type="region of interest" description="Disordered" evidence="2">
    <location>
        <begin position="164"/>
        <end position="292"/>
    </location>
</feature>
<dbReference type="GO" id="GO:0048024">
    <property type="term" value="P:regulation of mRNA splicing, via spliceosome"/>
    <property type="evidence" value="ECO:0007669"/>
    <property type="project" value="TreeGrafter"/>
</dbReference>
<dbReference type="SUPFAM" id="SSF54768">
    <property type="entry name" value="dsRNA-binding domain-like"/>
    <property type="match status" value="1"/>
</dbReference>
<dbReference type="Pfam" id="PF00035">
    <property type="entry name" value="dsrm"/>
    <property type="match status" value="1"/>
</dbReference>
<feature type="compositionally biased region" description="Basic and acidic residues" evidence="2">
    <location>
        <begin position="177"/>
        <end position="186"/>
    </location>
</feature>
<name>A0AAW1HS18_POPJA</name>
<organism evidence="5 6">
    <name type="scientific">Popillia japonica</name>
    <name type="common">Japanese beetle</name>
    <dbReference type="NCBI Taxonomy" id="7064"/>
    <lineage>
        <taxon>Eukaryota</taxon>
        <taxon>Metazoa</taxon>
        <taxon>Ecdysozoa</taxon>
        <taxon>Arthropoda</taxon>
        <taxon>Hexapoda</taxon>
        <taxon>Insecta</taxon>
        <taxon>Pterygota</taxon>
        <taxon>Neoptera</taxon>
        <taxon>Endopterygota</taxon>
        <taxon>Coleoptera</taxon>
        <taxon>Polyphaga</taxon>
        <taxon>Scarabaeiformia</taxon>
        <taxon>Scarabaeidae</taxon>
        <taxon>Rutelinae</taxon>
        <taxon>Popillia</taxon>
    </lineage>
</organism>
<feature type="compositionally biased region" description="Basic and acidic residues" evidence="2">
    <location>
        <begin position="224"/>
        <end position="253"/>
    </location>
</feature>
<evidence type="ECO:0000256" key="2">
    <source>
        <dbReference type="SAM" id="MobiDB-lite"/>
    </source>
</evidence>
<evidence type="ECO:0000259" key="4">
    <source>
        <dbReference type="PROSITE" id="PS50174"/>
    </source>
</evidence>
<dbReference type="EMBL" id="JASPKY010001137">
    <property type="protein sequence ID" value="KAK9678971.1"/>
    <property type="molecule type" value="Genomic_DNA"/>
</dbReference>
<dbReference type="GO" id="GO:0003723">
    <property type="term" value="F:RNA binding"/>
    <property type="evidence" value="ECO:0007669"/>
    <property type="project" value="UniProtKB-UniRule"/>
</dbReference>
<sequence>MSVEDQKPVIQTPQKSSMEILSELFSSFDAEPPVIVKKEKNPEQKKRKKKKKHKHKEHKEKKHKKKSKKHKRSQSCSSESSGIDLTDILIKQEKEPTQDQLKNDLMQKIINNEKNEEIKDIKKKSETENDKPDDKKSKIVIKDLKFSSIFDATILAIKEQEKIKKNLDGEVSQSSETELKEKDAKSSSKHKKKHHHSKESKKRKRSISLNSQERKRSKTKSKSRSPDRNGYHRSEKHKCTDKKDKLKRDDFKDLKKHKDGRIKEVATRDRDDDYKRRRKSRDSFYKRDSSSDRDDKWFLRDRYRGYADRERERDKRFREKSEESTNHIDKKKLLEIARKNAIQMMKSGSLPGALTLGPQAQEKVIAAIKSGGKTVEELTDFCKTLSRKEELGELSSISDENGSDSDGEKPFHHPFQIKERPVSITMNIKNSVPLPIKNLQERASELRMQFPVSSGQQHRKTENEWVPVSPKKADPPAPQPPIVKPAPPANPPVPVIAPPLPSEIALPPPIQPAPPTSVAAIIAPPPPQAGAQVFSTSTPNENIDIAAIVTQRLSAMRKLQENPNDVQALNSIYKAQKEMNTWAESKQQIGQFTGSTGAQILTQAELASGYQAWARKDQLQTAAPVSGGMGMHLLQKMGWKPGEGLGKEKTGTLEPLLLEVKLDKKGIVAKEEQKKKVAKIIKPQTVKTLQGKHPVSLLGEYATKSKLGVPQYDLCFECGPDHKKNFLFRVILNNIEYKPQTASPNKKEAKANAALVCLQSLGVLPPTPQPQIVAPPPGVAIIAPNE</sequence>
<dbReference type="SMART" id="SM00443">
    <property type="entry name" value="G_patch"/>
    <property type="match status" value="1"/>
</dbReference>
<feature type="compositionally biased region" description="Polar residues" evidence="2">
    <location>
        <begin position="74"/>
        <end position="83"/>
    </location>
</feature>
<feature type="compositionally biased region" description="Basic and acidic residues" evidence="2">
    <location>
        <begin position="261"/>
        <end position="292"/>
    </location>
</feature>
<dbReference type="Gene3D" id="3.30.160.20">
    <property type="match status" value="1"/>
</dbReference>
<evidence type="ECO:0000313" key="6">
    <source>
        <dbReference type="Proteomes" id="UP001458880"/>
    </source>
</evidence>
<dbReference type="PANTHER" id="PTHR46528">
    <property type="entry name" value="PROTEIN SON"/>
    <property type="match status" value="1"/>
</dbReference>
<feature type="region of interest" description="Disordered" evidence="2">
    <location>
        <begin position="309"/>
        <end position="329"/>
    </location>
</feature>
<dbReference type="InterPro" id="IPR014720">
    <property type="entry name" value="dsRBD_dom"/>
</dbReference>
<dbReference type="Pfam" id="PF01585">
    <property type="entry name" value="G-patch"/>
    <property type="match status" value="1"/>
</dbReference>
<feature type="region of interest" description="Disordered" evidence="2">
    <location>
        <begin position="393"/>
        <end position="414"/>
    </location>
</feature>
<dbReference type="Proteomes" id="UP001458880">
    <property type="component" value="Unassembled WGS sequence"/>
</dbReference>
<feature type="domain" description="G-patch" evidence="4">
    <location>
        <begin position="626"/>
        <end position="672"/>
    </location>
</feature>
<gene>
    <name evidence="5" type="ORF">QE152_g40392</name>
</gene>
<dbReference type="CDD" id="cd19870">
    <property type="entry name" value="DSRM_SON-like"/>
    <property type="match status" value="1"/>
</dbReference>
<keyword evidence="1" id="KW-0694">RNA-binding</keyword>
<feature type="region of interest" description="Disordered" evidence="2">
    <location>
        <begin position="31"/>
        <end position="139"/>
    </location>
</feature>
<dbReference type="GO" id="GO:0051726">
    <property type="term" value="P:regulation of cell cycle"/>
    <property type="evidence" value="ECO:0007669"/>
    <property type="project" value="InterPro"/>
</dbReference>
<feature type="region of interest" description="Disordered" evidence="2">
    <location>
        <begin position="450"/>
        <end position="477"/>
    </location>
</feature>
<feature type="compositionally biased region" description="Basic and acidic residues" evidence="2">
    <location>
        <begin position="111"/>
        <end position="139"/>
    </location>
</feature>
<evidence type="ECO:0000256" key="1">
    <source>
        <dbReference type="PROSITE-ProRule" id="PRU00266"/>
    </source>
</evidence>
<feature type="compositionally biased region" description="Basic residues" evidence="2">
    <location>
        <begin position="45"/>
        <end position="73"/>
    </location>
</feature>
<evidence type="ECO:0000259" key="3">
    <source>
        <dbReference type="PROSITE" id="PS50137"/>
    </source>
</evidence>
<evidence type="ECO:0000313" key="5">
    <source>
        <dbReference type="EMBL" id="KAK9678971.1"/>
    </source>
</evidence>
<comment type="caution">
    <text evidence="5">The sequence shown here is derived from an EMBL/GenBank/DDBJ whole genome shotgun (WGS) entry which is preliminary data.</text>
</comment>